<evidence type="ECO:0000256" key="3">
    <source>
        <dbReference type="ARBA" id="ARBA00022741"/>
    </source>
</evidence>
<comment type="subunit">
    <text evidence="1">Homodimer.</text>
</comment>
<evidence type="ECO:0000259" key="6">
    <source>
        <dbReference type="PROSITE" id="PS50862"/>
    </source>
</evidence>
<dbReference type="InterPro" id="IPR006195">
    <property type="entry name" value="aa-tRNA-synth_II"/>
</dbReference>
<proteinExistence type="predicted"/>
<keyword evidence="3" id="KW-0547">Nucleotide-binding</keyword>
<dbReference type="RefSeq" id="WP_133735385.1">
    <property type="nucleotide sequence ID" value="NZ_SOAX01000002.1"/>
</dbReference>
<protein>
    <submittedName>
        <fullName evidence="7">Lysyl-tRNA synthetase class 2</fullName>
    </submittedName>
</protein>
<evidence type="ECO:0000256" key="4">
    <source>
        <dbReference type="ARBA" id="ARBA00022840"/>
    </source>
</evidence>
<dbReference type="Gene3D" id="3.30.930.10">
    <property type="entry name" value="Bira Bifunctional Protein, Domain 2"/>
    <property type="match status" value="1"/>
</dbReference>
<dbReference type="GO" id="GO:0004824">
    <property type="term" value="F:lysine-tRNA ligase activity"/>
    <property type="evidence" value="ECO:0007669"/>
    <property type="project" value="InterPro"/>
</dbReference>
<evidence type="ECO:0000256" key="5">
    <source>
        <dbReference type="ARBA" id="ARBA00052794"/>
    </source>
</evidence>
<feature type="domain" description="Aminoacyl-transfer RNA synthetases class-II family profile" evidence="6">
    <location>
        <begin position="12"/>
        <end position="308"/>
    </location>
</feature>
<dbReference type="NCBIfam" id="TIGR00462">
    <property type="entry name" value="genX"/>
    <property type="match status" value="1"/>
</dbReference>
<organism evidence="7 8">
    <name type="scientific">Halospina denitrificans</name>
    <dbReference type="NCBI Taxonomy" id="332522"/>
    <lineage>
        <taxon>Bacteria</taxon>
        <taxon>Pseudomonadati</taxon>
        <taxon>Pseudomonadota</taxon>
        <taxon>Gammaproteobacteria</taxon>
        <taxon>Halospina</taxon>
    </lineage>
</organism>
<dbReference type="InterPro" id="IPR004525">
    <property type="entry name" value="EpmA"/>
</dbReference>
<dbReference type="EMBL" id="SOAX01000002">
    <property type="protein sequence ID" value="TDT43309.1"/>
    <property type="molecule type" value="Genomic_DNA"/>
</dbReference>
<dbReference type="OrthoDB" id="9802326at2"/>
<evidence type="ECO:0000256" key="2">
    <source>
        <dbReference type="ARBA" id="ARBA00022598"/>
    </source>
</evidence>
<dbReference type="PANTHER" id="PTHR42918:SF6">
    <property type="entry name" value="ELONGATION FACTOR P--(R)-BETA-LYSINE LIGASE"/>
    <property type="match status" value="1"/>
</dbReference>
<comment type="caution">
    <text evidence="7">The sequence shown here is derived from an EMBL/GenBank/DDBJ whole genome shotgun (WGS) entry which is preliminary data.</text>
</comment>
<keyword evidence="2" id="KW-0436">Ligase</keyword>
<keyword evidence="8" id="KW-1185">Reference proteome</keyword>
<dbReference type="PROSITE" id="PS50862">
    <property type="entry name" value="AA_TRNA_LIGASE_II"/>
    <property type="match status" value="1"/>
</dbReference>
<dbReference type="InterPro" id="IPR018149">
    <property type="entry name" value="Lys-tRNA-synth_II_C"/>
</dbReference>
<evidence type="ECO:0000313" key="8">
    <source>
        <dbReference type="Proteomes" id="UP000295830"/>
    </source>
</evidence>
<dbReference type="Proteomes" id="UP000295830">
    <property type="component" value="Unassembled WGS sequence"/>
</dbReference>
<sequence>MSWQPGASLSMLRARARLRQQVRDFFAERGVLEVDTPVLGRYGVSEPAIDSIAASAPGLDGVLQTSPEYFMKRLLAAGSGSIYQMGSVFRAGESGHRHNPEFTMLEWYRPGFSIEALMEEVAALVRVVLEIGSPVIHDYRDLLRSHAGVDPWMDDDAILRSRASEVSGIPADALDRGEALDLLLSHQVEPILAGEEAVFVRGYPPDQAALAQVVREGDIEVAQRFELYVRGVELCNGYRELTDAGEQRARFERDNQIRRRQGKPEMAPDPGLLAALEAGLPPCSGVALGLDRLLMLQTGAASLDEVLPFSVDRL</sequence>
<dbReference type="AlphaFoldDB" id="A0A4R7K1G1"/>
<dbReference type="SUPFAM" id="SSF55681">
    <property type="entry name" value="Class II aaRS and biotin synthetases"/>
    <property type="match status" value="1"/>
</dbReference>
<dbReference type="GO" id="GO:0005829">
    <property type="term" value="C:cytosol"/>
    <property type="evidence" value="ECO:0007669"/>
    <property type="project" value="TreeGrafter"/>
</dbReference>
<dbReference type="PANTHER" id="PTHR42918">
    <property type="entry name" value="LYSYL-TRNA SYNTHETASE"/>
    <property type="match status" value="1"/>
</dbReference>
<dbReference type="InterPro" id="IPR045864">
    <property type="entry name" value="aa-tRNA-synth_II/BPL/LPL"/>
</dbReference>
<keyword evidence="4" id="KW-0067">ATP-binding</keyword>
<keyword evidence="7" id="KW-0030">Aminoacyl-tRNA synthetase</keyword>
<dbReference type="GO" id="GO:0006430">
    <property type="term" value="P:lysyl-tRNA aminoacylation"/>
    <property type="evidence" value="ECO:0007669"/>
    <property type="project" value="InterPro"/>
</dbReference>
<reference evidence="7 8" key="1">
    <citation type="submission" date="2019-03" db="EMBL/GenBank/DDBJ databases">
        <title>Genomic Encyclopedia of Type Strains, Phase IV (KMG-IV): sequencing the most valuable type-strain genomes for metagenomic binning, comparative biology and taxonomic classification.</title>
        <authorList>
            <person name="Goeker M."/>
        </authorList>
    </citation>
    <scope>NUCLEOTIDE SEQUENCE [LARGE SCALE GENOMIC DNA]</scope>
    <source>
        <strain evidence="7 8">DSM 15505</strain>
    </source>
</reference>
<accession>A0A4R7K1G1</accession>
<evidence type="ECO:0000256" key="1">
    <source>
        <dbReference type="ARBA" id="ARBA00011738"/>
    </source>
</evidence>
<dbReference type="InterPro" id="IPR004364">
    <property type="entry name" value="Aa-tRNA-synt_II"/>
</dbReference>
<name>A0A4R7K1G1_9GAMM</name>
<dbReference type="FunFam" id="3.30.930.10:FF:000017">
    <property type="entry name" value="Elongation factor P--(R)-beta-lysine ligase"/>
    <property type="match status" value="1"/>
</dbReference>
<dbReference type="NCBIfam" id="NF006828">
    <property type="entry name" value="PRK09350.1"/>
    <property type="match status" value="1"/>
</dbReference>
<dbReference type="Pfam" id="PF00152">
    <property type="entry name" value="tRNA-synt_2"/>
    <property type="match status" value="1"/>
</dbReference>
<dbReference type="GO" id="GO:0005524">
    <property type="term" value="F:ATP binding"/>
    <property type="evidence" value="ECO:0007669"/>
    <property type="project" value="UniProtKB-KW"/>
</dbReference>
<comment type="catalytic activity">
    <reaction evidence="5">
        <text>D-beta-lysine + L-lysyl-[protein] + ATP = N(6)-((3R)-3,6-diaminohexanoyl)-L-lysyl-[protein] + AMP + diphosphate + H(+)</text>
        <dbReference type="Rhea" id="RHEA:83435"/>
        <dbReference type="Rhea" id="RHEA-COMP:9752"/>
        <dbReference type="Rhea" id="RHEA-COMP:20131"/>
        <dbReference type="ChEBI" id="CHEBI:15378"/>
        <dbReference type="ChEBI" id="CHEBI:29969"/>
        <dbReference type="ChEBI" id="CHEBI:30616"/>
        <dbReference type="ChEBI" id="CHEBI:33019"/>
        <dbReference type="ChEBI" id="CHEBI:84138"/>
        <dbReference type="ChEBI" id="CHEBI:156053"/>
        <dbReference type="ChEBI" id="CHEBI:456215"/>
    </reaction>
    <physiologicalReaction direction="left-to-right" evidence="5">
        <dbReference type="Rhea" id="RHEA:83436"/>
    </physiologicalReaction>
</comment>
<dbReference type="PRINTS" id="PR00982">
    <property type="entry name" value="TRNASYNTHLYS"/>
</dbReference>
<gene>
    <name evidence="7" type="ORF">DES49_1123</name>
</gene>
<dbReference type="GO" id="GO:0000049">
    <property type="term" value="F:tRNA binding"/>
    <property type="evidence" value="ECO:0007669"/>
    <property type="project" value="TreeGrafter"/>
</dbReference>
<evidence type="ECO:0000313" key="7">
    <source>
        <dbReference type="EMBL" id="TDT43309.1"/>
    </source>
</evidence>